<keyword evidence="2" id="KW-1185">Reference proteome</keyword>
<evidence type="ECO:0000313" key="1">
    <source>
        <dbReference type="EMBL" id="MBB5049603.1"/>
    </source>
</evidence>
<dbReference type="Proteomes" id="UP000542353">
    <property type="component" value="Unassembled WGS sequence"/>
</dbReference>
<dbReference type="EMBL" id="JACHIH010000041">
    <property type="protein sequence ID" value="MBB5049603.1"/>
    <property type="molecule type" value="Genomic_DNA"/>
</dbReference>
<protein>
    <recommendedName>
        <fullName evidence="3">Transposase</fullName>
    </recommendedName>
</protein>
<proteinExistence type="predicted"/>
<name>A0A7W7Z825_9BRAD</name>
<evidence type="ECO:0008006" key="3">
    <source>
        <dbReference type="Google" id="ProtNLM"/>
    </source>
</evidence>
<gene>
    <name evidence="1" type="ORF">HNR60_004384</name>
</gene>
<feature type="non-terminal residue" evidence="1">
    <location>
        <position position="58"/>
    </location>
</feature>
<sequence>MDTLYGRVAGLDVHKDTIVVCVRTVAESKTTRMCRTFPTTTEQLEALRAWLEEERCTH</sequence>
<reference evidence="1 2" key="1">
    <citation type="submission" date="2020-08" db="EMBL/GenBank/DDBJ databases">
        <title>Genomic Encyclopedia of Type Strains, Phase IV (KMG-IV): sequencing the most valuable type-strain genomes for metagenomic binning, comparative biology and taxonomic classification.</title>
        <authorList>
            <person name="Goeker M."/>
        </authorList>
    </citation>
    <scope>NUCLEOTIDE SEQUENCE [LARGE SCALE GENOMIC DNA]</scope>
    <source>
        <strain evidence="1 2">DSM 12706</strain>
    </source>
</reference>
<organism evidence="1 2">
    <name type="scientific">Rhodopseudomonas rhenobacensis</name>
    <dbReference type="NCBI Taxonomy" id="87461"/>
    <lineage>
        <taxon>Bacteria</taxon>
        <taxon>Pseudomonadati</taxon>
        <taxon>Pseudomonadota</taxon>
        <taxon>Alphaproteobacteria</taxon>
        <taxon>Hyphomicrobiales</taxon>
        <taxon>Nitrobacteraceae</taxon>
        <taxon>Rhodopseudomonas</taxon>
    </lineage>
</organism>
<evidence type="ECO:0000313" key="2">
    <source>
        <dbReference type="Proteomes" id="UP000542353"/>
    </source>
</evidence>
<accession>A0A7W7Z825</accession>
<dbReference type="AlphaFoldDB" id="A0A7W7Z825"/>
<comment type="caution">
    <text evidence="1">The sequence shown here is derived from an EMBL/GenBank/DDBJ whole genome shotgun (WGS) entry which is preliminary data.</text>
</comment>